<keyword evidence="3" id="KW-0479">Metal-binding</keyword>
<organism evidence="11 12">
    <name type="scientific">Mycolicibacterium fluoranthenivorans</name>
    <dbReference type="NCBI Taxonomy" id="258505"/>
    <lineage>
        <taxon>Bacteria</taxon>
        <taxon>Bacillati</taxon>
        <taxon>Actinomycetota</taxon>
        <taxon>Actinomycetes</taxon>
        <taxon>Mycobacteriales</taxon>
        <taxon>Mycobacteriaceae</taxon>
        <taxon>Mycolicibacterium</taxon>
    </lineage>
</organism>
<evidence type="ECO:0000256" key="7">
    <source>
        <dbReference type="ARBA" id="ARBA00023014"/>
    </source>
</evidence>
<evidence type="ECO:0000259" key="9">
    <source>
        <dbReference type="Pfam" id="PF11870"/>
    </source>
</evidence>
<evidence type="ECO:0000313" key="11">
    <source>
        <dbReference type="EMBL" id="NIH95792.1"/>
    </source>
</evidence>
<dbReference type="InterPro" id="IPR009051">
    <property type="entry name" value="Helical_ferredxn"/>
</dbReference>
<dbReference type="Pfam" id="PF13183">
    <property type="entry name" value="Fer4_8"/>
    <property type="match status" value="1"/>
</dbReference>
<keyword evidence="1" id="KW-0813">Transport</keyword>
<evidence type="ECO:0000259" key="8">
    <source>
        <dbReference type="Pfam" id="PF02589"/>
    </source>
</evidence>
<dbReference type="Pfam" id="PF02589">
    <property type="entry name" value="LUD_dom"/>
    <property type="match status" value="1"/>
</dbReference>
<feature type="domain" description="4Fe-4S ferredoxin-type" evidence="10">
    <location>
        <begin position="317"/>
        <end position="388"/>
    </location>
</feature>
<keyword evidence="7" id="KW-0411">Iron-sulfur</keyword>
<dbReference type="GO" id="GO:0006089">
    <property type="term" value="P:lactate metabolic process"/>
    <property type="evidence" value="ECO:0007669"/>
    <property type="project" value="InterPro"/>
</dbReference>
<evidence type="ECO:0000256" key="2">
    <source>
        <dbReference type="ARBA" id="ARBA00022485"/>
    </source>
</evidence>
<dbReference type="AlphaFoldDB" id="A0A7X5TZW8"/>
<evidence type="ECO:0000313" key="12">
    <source>
        <dbReference type="Proteomes" id="UP000547444"/>
    </source>
</evidence>
<dbReference type="InterPro" id="IPR003741">
    <property type="entry name" value="LUD_dom"/>
</dbReference>
<dbReference type="SUPFAM" id="SSF54862">
    <property type="entry name" value="4Fe-4S ferredoxins"/>
    <property type="match status" value="1"/>
</dbReference>
<gene>
    <name evidence="11" type="ORF">FHU31_002748</name>
</gene>
<dbReference type="PROSITE" id="PS00198">
    <property type="entry name" value="4FE4S_FER_1"/>
    <property type="match status" value="1"/>
</dbReference>
<dbReference type="InterPro" id="IPR004452">
    <property type="entry name" value="LutB/LldF"/>
</dbReference>
<proteinExistence type="predicted"/>
<dbReference type="SUPFAM" id="SSF100950">
    <property type="entry name" value="NagB/RpiA/CoA transferase-like"/>
    <property type="match status" value="1"/>
</dbReference>
<keyword evidence="12" id="KW-1185">Reference proteome</keyword>
<reference evidence="11 12" key="1">
    <citation type="submission" date="2020-03" db="EMBL/GenBank/DDBJ databases">
        <title>Sequencing the genomes of 1000 actinobacteria strains.</title>
        <authorList>
            <person name="Klenk H.-P."/>
        </authorList>
    </citation>
    <scope>NUCLEOTIDE SEQUENCE [LARGE SCALE GENOMIC DNA]</scope>
    <source>
        <strain evidence="11 12">DSM 44556</strain>
    </source>
</reference>
<name>A0A7X5TZW8_9MYCO</name>
<evidence type="ECO:0000256" key="3">
    <source>
        <dbReference type="ARBA" id="ARBA00022723"/>
    </source>
</evidence>
<evidence type="ECO:0000259" key="10">
    <source>
        <dbReference type="Pfam" id="PF13183"/>
    </source>
</evidence>
<evidence type="ECO:0000256" key="6">
    <source>
        <dbReference type="ARBA" id="ARBA00023004"/>
    </source>
</evidence>
<dbReference type="Gene3D" id="3.40.50.10420">
    <property type="entry name" value="NagB/RpiA/CoA transferase-like"/>
    <property type="match status" value="1"/>
</dbReference>
<evidence type="ECO:0000256" key="5">
    <source>
        <dbReference type="ARBA" id="ARBA00022982"/>
    </source>
</evidence>
<dbReference type="Proteomes" id="UP000547444">
    <property type="component" value="Unassembled WGS sequence"/>
</dbReference>
<dbReference type="EMBL" id="JAANOW010000001">
    <property type="protein sequence ID" value="NIH95792.1"/>
    <property type="molecule type" value="Genomic_DNA"/>
</dbReference>
<accession>A0A7X5TZW8</accession>
<feature type="domain" description="LUD" evidence="8">
    <location>
        <begin position="78"/>
        <end position="287"/>
    </location>
</feature>
<dbReference type="InterPro" id="IPR017896">
    <property type="entry name" value="4Fe4S_Fe-S-bd"/>
</dbReference>
<keyword evidence="2" id="KW-0004">4Fe-4S</keyword>
<keyword evidence="6" id="KW-0408">Iron</keyword>
<evidence type="ECO:0000256" key="1">
    <source>
        <dbReference type="ARBA" id="ARBA00022448"/>
    </source>
</evidence>
<dbReference type="Pfam" id="PF11870">
    <property type="entry name" value="LutB_C"/>
    <property type="match status" value="1"/>
</dbReference>
<dbReference type="PANTHER" id="PTHR47153:SF2">
    <property type="entry name" value="LACTATE UTILIZATION PROTEIN B"/>
    <property type="match status" value="1"/>
</dbReference>
<sequence length="486" mass="52656">MTFLGTPGVGNLRGEVSFPHAAREALGNAQLRRNIGHATQTIRAKRLAAVAECEDWEQLRATGSAVKQDVMARLPELLEQLERNVTERGGVVHWARDGDEANRIVTALIRDTGSDEVVKVKSMATQEIGLNEHLEAEGIAAFETDLAELIVQLGHDKPSHILVPAIHRNRAEIREIFSREMPGAGELTDEPRVLAMAARAHLRRKFLTARVAVSGANFGVAETGTLAVVESEGNGRMCLTLPETLITVMGIEKIIPTFADLEVFMQLLPRSSTAERMNPYTSMWTGVHPGDGPQQFHLVLLDNGRTRVLADEVGRAALHCIRCSACLNVCPVYERTGGHAYGSVYPGPIGAILSPQLTGTTGHDDPNASLPYASSLCGACFEACPVKIDIPSILVHLRARQVDQERGGLPGAQDLAMKAAGWAMSSPGRFALAEKALGVGRLMAGKDHRIGALPWPASKWTGSRDIPEPPKETFRQWWARTHGSDT</sequence>
<protein>
    <submittedName>
        <fullName evidence="11">L-lactate dehydrogenase complex protein LldF</fullName>
    </submittedName>
</protein>
<dbReference type="NCBIfam" id="TIGR00273">
    <property type="entry name" value="LutB/LldF family L-lactate oxidation iron-sulfur protein"/>
    <property type="match status" value="1"/>
</dbReference>
<dbReference type="Gene3D" id="1.10.1060.10">
    <property type="entry name" value="Alpha-helical ferredoxin"/>
    <property type="match status" value="1"/>
</dbReference>
<dbReference type="InterPro" id="IPR024569">
    <property type="entry name" value="LutB_C"/>
</dbReference>
<dbReference type="InterPro" id="IPR037171">
    <property type="entry name" value="NagB/RpiA_transferase-like"/>
</dbReference>
<dbReference type="GO" id="GO:0051539">
    <property type="term" value="F:4 iron, 4 sulfur cluster binding"/>
    <property type="evidence" value="ECO:0007669"/>
    <property type="project" value="UniProtKB-KW"/>
</dbReference>
<comment type="caution">
    <text evidence="11">The sequence shown here is derived from an EMBL/GenBank/DDBJ whole genome shotgun (WGS) entry which is preliminary data.</text>
</comment>
<dbReference type="InterPro" id="IPR017900">
    <property type="entry name" value="4Fe4S_Fe_S_CS"/>
</dbReference>
<dbReference type="PANTHER" id="PTHR47153">
    <property type="entry name" value="LACTATE UTILIZATION PROTEIN B"/>
    <property type="match status" value="1"/>
</dbReference>
<dbReference type="GO" id="GO:0046872">
    <property type="term" value="F:metal ion binding"/>
    <property type="evidence" value="ECO:0007669"/>
    <property type="project" value="UniProtKB-KW"/>
</dbReference>
<evidence type="ECO:0000256" key="4">
    <source>
        <dbReference type="ARBA" id="ARBA00022737"/>
    </source>
</evidence>
<feature type="domain" description="Lactate utilization protein B C-terminal" evidence="9">
    <location>
        <begin position="410"/>
        <end position="480"/>
    </location>
</feature>
<keyword evidence="4" id="KW-0677">Repeat</keyword>
<keyword evidence="5" id="KW-0249">Electron transport</keyword>
<dbReference type="InterPro" id="IPR024185">
    <property type="entry name" value="FTHF_cligase-like_sf"/>
</dbReference>
<dbReference type="RefSeq" id="WP_167159044.1">
    <property type="nucleotide sequence ID" value="NZ_JAANOW010000001.1"/>
</dbReference>